<feature type="active site" description="Charge relay system" evidence="1">
    <location>
        <position position="146"/>
    </location>
</feature>
<dbReference type="Proteomes" id="UP000245431">
    <property type="component" value="Chromosome PVE_r2"/>
</dbReference>
<dbReference type="InterPro" id="IPR018550">
    <property type="entry name" value="Lipid-A_deacylase-rel"/>
</dbReference>
<evidence type="ECO:0000256" key="1">
    <source>
        <dbReference type="PIRSR" id="PIRSR029681-1"/>
    </source>
</evidence>
<organism evidence="4 5">
    <name type="scientific">Pseudomonas veronii 1YdBTEX2</name>
    <dbReference type="NCBI Taxonomy" id="1295141"/>
    <lineage>
        <taxon>Bacteria</taxon>
        <taxon>Pseudomonadati</taxon>
        <taxon>Pseudomonadota</taxon>
        <taxon>Gammaproteobacteria</taxon>
        <taxon>Pseudomonadales</taxon>
        <taxon>Pseudomonadaceae</taxon>
        <taxon>Pseudomonas</taxon>
    </lineage>
</organism>
<feature type="signal peptide" evidence="3">
    <location>
        <begin position="1"/>
        <end position="20"/>
    </location>
</feature>
<feature type="chain" id="PRO_5008916535" evidence="3">
    <location>
        <begin position="21"/>
        <end position="170"/>
    </location>
</feature>
<dbReference type="Pfam" id="PF09411">
    <property type="entry name" value="PagL"/>
    <property type="match status" value="1"/>
</dbReference>
<feature type="active site" description="Charge relay system" evidence="1">
    <location>
        <position position="160"/>
    </location>
</feature>
<accession>A0A1D3K730</accession>
<evidence type="ECO:0000313" key="4">
    <source>
        <dbReference type="EMBL" id="SBW84100.1"/>
    </source>
</evidence>
<proteinExistence type="predicted"/>
<reference evidence="5" key="1">
    <citation type="submission" date="2016-07" db="EMBL/GenBank/DDBJ databases">
        <authorList>
            <person name="Florea S."/>
            <person name="Webb J.S."/>
            <person name="Jaromczyk J."/>
            <person name="Schardl C.L."/>
        </authorList>
    </citation>
    <scope>NUCLEOTIDE SEQUENCE [LARGE SCALE GENOMIC DNA]</scope>
    <source>
        <strain evidence="5">1YdBTEX2</strain>
    </source>
</reference>
<protein>
    <submittedName>
        <fullName evidence="4">Aldehyde dehydrogenase</fullName>
    </submittedName>
</protein>
<dbReference type="PIRSF" id="PIRSF029681">
    <property type="entry name" value="PagL"/>
    <property type="match status" value="1"/>
</dbReference>
<evidence type="ECO:0000313" key="5">
    <source>
        <dbReference type="Proteomes" id="UP000245431"/>
    </source>
</evidence>
<dbReference type="PROSITE" id="PS51257">
    <property type="entry name" value="PROKAR_LIPOPROTEIN"/>
    <property type="match status" value="1"/>
</dbReference>
<feature type="site" description="Critical for activity" evidence="2">
    <location>
        <position position="149"/>
    </location>
</feature>
<gene>
    <name evidence="4" type="ORF">PVE_R2G0070</name>
</gene>
<feature type="active site" description="Charge relay system" evidence="1">
    <location>
        <position position="148"/>
    </location>
</feature>
<evidence type="ECO:0000256" key="3">
    <source>
        <dbReference type="SAM" id="SignalP"/>
    </source>
</evidence>
<name>A0A1D3K730_PSEVE</name>
<sequence>MKKLAMLGAILSISCLSVDAAELTSAVGATSQGGGTARLALGFNWEKSWFQTSIGKVTGYWDLGYTYWQAGDQAGGRHSVSFAPVFVYEFGEGNIKPFIEAGIGASVFSGTKAGDQNFGSAFNFEDRIGAGLKIGNAQKIGIRAIHYSNASIKQPNDGIESYSIFYSHSL</sequence>
<keyword evidence="3" id="KW-0732">Signal</keyword>
<dbReference type="Gene3D" id="2.40.160.20">
    <property type="match status" value="1"/>
</dbReference>
<evidence type="ECO:0000256" key="2">
    <source>
        <dbReference type="PIRSR" id="PIRSR029681-2"/>
    </source>
</evidence>
<dbReference type="EMBL" id="LT599584">
    <property type="protein sequence ID" value="SBW84100.1"/>
    <property type="molecule type" value="Genomic_DNA"/>
</dbReference>
<dbReference type="AlphaFoldDB" id="A0A1D3K730"/>